<dbReference type="Gene3D" id="3.40.50.1010">
    <property type="entry name" value="5'-nuclease"/>
    <property type="match status" value="1"/>
</dbReference>
<gene>
    <name evidence="6" type="ORF">BJ988_004431</name>
</gene>
<reference evidence="6 7" key="1">
    <citation type="submission" date="2020-07" db="EMBL/GenBank/DDBJ databases">
        <title>Sequencing the genomes of 1000 actinobacteria strains.</title>
        <authorList>
            <person name="Klenk H.-P."/>
        </authorList>
    </citation>
    <scope>NUCLEOTIDE SEQUENCE [LARGE SCALE GENOMIC DNA]</scope>
    <source>
        <strain evidence="6 7">DSM 26487</strain>
    </source>
</reference>
<dbReference type="InterPro" id="IPR002716">
    <property type="entry name" value="PIN_dom"/>
</dbReference>
<organism evidence="6 7">
    <name type="scientific">Nocardioides panzhihuensis</name>
    <dbReference type="NCBI Taxonomy" id="860243"/>
    <lineage>
        <taxon>Bacteria</taxon>
        <taxon>Bacillati</taxon>
        <taxon>Actinomycetota</taxon>
        <taxon>Actinomycetes</taxon>
        <taxon>Propionibacteriales</taxon>
        <taxon>Nocardioidaceae</taxon>
        <taxon>Nocardioides</taxon>
    </lineage>
</organism>
<keyword evidence="4" id="KW-0460">Magnesium</keyword>
<dbReference type="Proteomes" id="UP000564496">
    <property type="component" value="Unassembled WGS sequence"/>
</dbReference>
<dbReference type="GO" id="GO:0046872">
    <property type="term" value="F:metal ion binding"/>
    <property type="evidence" value="ECO:0007669"/>
    <property type="project" value="UniProtKB-KW"/>
</dbReference>
<evidence type="ECO:0000313" key="7">
    <source>
        <dbReference type="Proteomes" id="UP000564496"/>
    </source>
</evidence>
<dbReference type="EMBL" id="JACBZR010000001">
    <property type="protein sequence ID" value="NYI79783.1"/>
    <property type="molecule type" value="Genomic_DNA"/>
</dbReference>
<evidence type="ECO:0000259" key="5">
    <source>
        <dbReference type="Pfam" id="PF01850"/>
    </source>
</evidence>
<dbReference type="SUPFAM" id="SSF88723">
    <property type="entry name" value="PIN domain-like"/>
    <property type="match status" value="1"/>
</dbReference>
<dbReference type="GO" id="GO:0016787">
    <property type="term" value="F:hydrolase activity"/>
    <property type="evidence" value="ECO:0007669"/>
    <property type="project" value="UniProtKB-KW"/>
</dbReference>
<dbReference type="AlphaFoldDB" id="A0A7Z0DQS4"/>
<dbReference type="GO" id="GO:0004518">
    <property type="term" value="F:nuclease activity"/>
    <property type="evidence" value="ECO:0007669"/>
    <property type="project" value="UniProtKB-KW"/>
</dbReference>
<keyword evidence="3" id="KW-0378">Hydrolase</keyword>
<name>A0A7Z0DQS4_9ACTN</name>
<keyword evidence="2" id="KW-0479">Metal-binding</keyword>
<evidence type="ECO:0000256" key="2">
    <source>
        <dbReference type="ARBA" id="ARBA00022723"/>
    </source>
</evidence>
<dbReference type="CDD" id="cd09874">
    <property type="entry name" value="PIN_MT3492-like"/>
    <property type="match status" value="1"/>
</dbReference>
<dbReference type="InterPro" id="IPR029060">
    <property type="entry name" value="PIN-like_dom_sf"/>
</dbReference>
<evidence type="ECO:0000313" key="6">
    <source>
        <dbReference type="EMBL" id="NYI79783.1"/>
    </source>
</evidence>
<evidence type="ECO:0000256" key="4">
    <source>
        <dbReference type="ARBA" id="ARBA00022842"/>
    </source>
</evidence>
<proteinExistence type="predicted"/>
<keyword evidence="7" id="KW-1185">Reference proteome</keyword>
<keyword evidence="1" id="KW-0540">Nuclease</keyword>
<sequence length="139" mass="15127">MLVYVDTSAMAKRFADEPESDALDEHLNALIARGNTVISSVLLDVELTRVARRERLDPATVEAVLADVGLVGIFPEVLEAAKDIEFHLKALDSIHLGTALILQDEAEGDEAVEQVVTYDDQMARVAEKLGFEVVSPGRP</sequence>
<evidence type="ECO:0000256" key="3">
    <source>
        <dbReference type="ARBA" id="ARBA00022801"/>
    </source>
</evidence>
<accession>A0A7Z0DQS4</accession>
<protein>
    <submittedName>
        <fullName evidence="6">Putative nucleic acid-binding protein</fullName>
    </submittedName>
</protein>
<dbReference type="Pfam" id="PF01850">
    <property type="entry name" value="PIN"/>
    <property type="match status" value="1"/>
</dbReference>
<comment type="caution">
    <text evidence="6">The sequence shown here is derived from an EMBL/GenBank/DDBJ whole genome shotgun (WGS) entry which is preliminary data.</text>
</comment>
<dbReference type="RefSeq" id="WP_179660046.1">
    <property type="nucleotide sequence ID" value="NZ_JACBZR010000001.1"/>
</dbReference>
<feature type="domain" description="PIN" evidence="5">
    <location>
        <begin position="3"/>
        <end position="127"/>
    </location>
</feature>
<evidence type="ECO:0000256" key="1">
    <source>
        <dbReference type="ARBA" id="ARBA00022722"/>
    </source>
</evidence>